<dbReference type="EMBL" id="QKNX01000001">
    <property type="protein sequence ID" value="TKR28382.1"/>
    <property type="molecule type" value="Genomic_DNA"/>
</dbReference>
<name>A0A4U5JG49_9EURY</name>
<dbReference type="AlphaFoldDB" id="A0A4U5JG49"/>
<dbReference type="PANTHER" id="PTHR23419:SF8">
    <property type="entry name" value="FI09726P"/>
    <property type="match status" value="1"/>
</dbReference>
<dbReference type="GO" id="GO:0005507">
    <property type="term" value="F:copper ion binding"/>
    <property type="evidence" value="ECO:0007669"/>
    <property type="project" value="TreeGrafter"/>
</dbReference>
<dbReference type="InterPro" id="IPR015867">
    <property type="entry name" value="N-reg_PII/ATP_PRibTrfase_C"/>
</dbReference>
<evidence type="ECO:0000256" key="1">
    <source>
        <dbReference type="ARBA" id="ARBA00010169"/>
    </source>
</evidence>
<gene>
    <name evidence="3" type="ORF">DM868_00620</name>
</gene>
<evidence type="ECO:0000313" key="4">
    <source>
        <dbReference type="Proteomes" id="UP000308037"/>
    </source>
</evidence>
<dbReference type="PANTHER" id="PTHR23419">
    <property type="entry name" value="DIVALENT CATION TOLERANCE CUTA-RELATED"/>
    <property type="match status" value="1"/>
</dbReference>
<keyword evidence="2" id="KW-0963">Cytoplasm</keyword>
<evidence type="ECO:0000256" key="2">
    <source>
        <dbReference type="ARBA" id="ARBA00022490"/>
    </source>
</evidence>
<dbReference type="Gene3D" id="3.30.70.120">
    <property type="match status" value="1"/>
</dbReference>
<accession>A0A4U5JG49</accession>
<evidence type="ECO:0000313" key="3">
    <source>
        <dbReference type="EMBL" id="TKR28382.1"/>
    </source>
</evidence>
<dbReference type="Proteomes" id="UP000308037">
    <property type="component" value="Unassembled WGS sequence"/>
</dbReference>
<organism evidence="3 4">
    <name type="scientific">Natronomonas salsuginis</name>
    <dbReference type="NCBI Taxonomy" id="2217661"/>
    <lineage>
        <taxon>Archaea</taxon>
        <taxon>Methanobacteriati</taxon>
        <taxon>Methanobacteriota</taxon>
        <taxon>Stenosarchaea group</taxon>
        <taxon>Halobacteria</taxon>
        <taxon>Halobacteriales</taxon>
        <taxon>Natronomonadaceae</taxon>
        <taxon>Natronomonas</taxon>
    </lineage>
</organism>
<dbReference type="InterPro" id="IPR011322">
    <property type="entry name" value="N-reg_PII-like_a/b"/>
</dbReference>
<dbReference type="SUPFAM" id="SSF54913">
    <property type="entry name" value="GlnB-like"/>
    <property type="match status" value="1"/>
</dbReference>
<comment type="caution">
    <text evidence="3">The sequence shown here is derived from an EMBL/GenBank/DDBJ whole genome shotgun (WGS) entry which is preliminary data.</text>
</comment>
<dbReference type="OrthoDB" id="8015at2157"/>
<proteinExistence type="inferred from homology"/>
<protein>
    <submittedName>
        <fullName evidence="3">Divalent-cation tolerance protein CutA</fullName>
    </submittedName>
</protein>
<comment type="similarity">
    <text evidence="1">Belongs to the CutA family.</text>
</comment>
<keyword evidence="4" id="KW-1185">Reference proteome</keyword>
<dbReference type="InterPro" id="IPR004323">
    <property type="entry name" value="Ion_tolerance_CutA"/>
</dbReference>
<reference evidence="3 4" key="1">
    <citation type="submission" date="2019-04" db="EMBL/GenBank/DDBJ databases">
        <title>Natronomonas sp. F20-122 a newhaloarchaeon isolated from a saline saltern of Isla Bacuta, Huelva, Spain.</title>
        <authorList>
            <person name="Duran-Viseras A."/>
            <person name="Sanchez-Porro C."/>
            <person name="Ventosa A."/>
        </authorList>
    </citation>
    <scope>NUCLEOTIDE SEQUENCE [LARGE SCALE GENOMIC DNA]</scope>
    <source>
        <strain evidence="3 4">F20-122</strain>
    </source>
</reference>
<sequence length="100" mass="11318">MVTAYVTAPSEFASELAEALVDERLAACVNHFECRSTYRWDGEVVHDDEVVLLIKTTADRYGAVESRVETIHPHEVPCIERFDARDAFAPFADWVEDSVE</sequence>
<dbReference type="Pfam" id="PF03091">
    <property type="entry name" value="CutA1"/>
    <property type="match status" value="1"/>
</dbReference>
<dbReference type="GO" id="GO:0010038">
    <property type="term" value="P:response to metal ion"/>
    <property type="evidence" value="ECO:0007669"/>
    <property type="project" value="InterPro"/>
</dbReference>